<comment type="caution">
    <text evidence="1">The sequence shown here is derived from an EMBL/GenBank/DDBJ whole genome shotgun (WGS) entry which is preliminary data.</text>
</comment>
<evidence type="ECO:0000313" key="2">
    <source>
        <dbReference type="Proteomes" id="UP001501237"/>
    </source>
</evidence>
<name>A0ABP6QAU1_9ACTN</name>
<organism evidence="1 2">
    <name type="scientific">Actinocorallia longicatena</name>
    <dbReference type="NCBI Taxonomy" id="111803"/>
    <lineage>
        <taxon>Bacteria</taxon>
        <taxon>Bacillati</taxon>
        <taxon>Actinomycetota</taxon>
        <taxon>Actinomycetes</taxon>
        <taxon>Streptosporangiales</taxon>
        <taxon>Thermomonosporaceae</taxon>
        <taxon>Actinocorallia</taxon>
    </lineage>
</organism>
<dbReference type="EMBL" id="BAAAUV010000008">
    <property type="protein sequence ID" value="GAA3215567.1"/>
    <property type="molecule type" value="Genomic_DNA"/>
</dbReference>
<evidence type="ECO:0000313" key="1">
    <source>
        <dbReference type="EMBL" id="GAA3215567.1"/>
    </source>
</evidence>
<dbReference type="RefSeq" id="WP_344829619.1">
    <property type="nucleotide sequence ID" value="NZ_BAAAUV010000008.1"/>
</dbReference>
<accession>A0ABP6QAU1</accession>
<dbReference type="Proteomes" id="UP001501237">
    <property type="component" value="Unassembled WGS sequence"/>
</dbReference>
<keyword evidence="2" id="KW-1185">Reference proteome</keyword>
<proteinExistence type="predicted"/>
<gene>
    <name evidence="1" type="ORF">GCM10010468_37090</name>
</gene>
<sequence length="104" mass="11482">MSAPTTGSFDLADAFTIVTGFFASKQAHDQGEPDFAEQVESAMVEVFEGLEDHSLIDLSGSFSLIIFDLLDRLAVLSAEPRDDLWQTVIRELTERTTRRNGESA</sequence>
<protein>
    <submittedName>
        <fullName evidence="1">Uncharacterized protein</fullName>
    </submittedName>
</protein>
<reference evidence="2" key="1">
    <citation type="journal article" date="2019" name="Int. J. Syst. Evol. Microbiol.">
        <title>The Global Catalogue of Microorganisms (GCM) 10K type strain sequencing project: providing services to taxonomists for standard genome sequencing and annotation.</title>
        <authorList>
            <consortium name="The Broad Institute Genomics Platform"/>
            <consortium name="The Broad Institute Genome Sequencing Center for Infectious Disease"/>
            <person name="Wu L."/>
            <person name="Ma J."/>
        </authorList>
    </citation>
    <scope>NUCLEOTIDE SEQUENCE [LARGE SCALE GENOMIC DNA]</scope>
    <source>
        <strain evidence="2">JCM 9377</strain>
    </source>
</reference>